<evidence type="ECO:0000256" key="1">
    <source>
        <dbReference type="ARBA" id="ARBA00022801"/>
    </source>
</evidence>
<dbReference type="PANTHER" id="PTHR43546:SF3">
    <property type="entry name" value="UPF0173 METAL-DEPENDENT HYDROLASE MJ1163"/>
    <property type="match status" value="1"/>
</dbReference>
<evidence type="ECO:0000313" key="4">
    <source>
        <dbReference type="EMBL" id="OTP19269.1"/>
    </source>
</evidence>
<dbReference type="InterPro" id="IPR050114">
    <property type="entry name" value="UPF0173_UPF0282_UlaG_hydrolase"/>
</dbReference>
<dbReference type="InterPro" id="IPR001279">
    <property type="entry name" value="Metallo-B-lactamas"/>
</dbReference>
<accession>A0A242KDX1</accession>
<feature type="domain" description="Metallo-beta-lactamase" evidence="3">
    <location>
        <begin position="7"/>
        <end position="192"/>
    </location>
</feature>
<dbReference type="EMBL" id="CP147247">
    <property type="protein sequence ID" value="WYJ89351.1"/>
    <property type="molecule type" value="Genomic_DNA"/>
</dbReference>
<dbReference type="GO" id="GO:0016787">
    <property type="term" value="F:hydrolase activity"/>
    <property type="evidence" value="ECO:0007669"/>
    <property type="project" value="UniProtKB-UniRule"/>
</dbReference>
<name>A0A242KDX1_9ENTE</name>
<protein>
    <recommendedName>
        <fullName evidence="2">UPF0173 metal-dependent hydrolase A5888_001071</fullName>
    </recommendedName>
</protein>
<evidence type="ECO:0000256" key="2">
    <source>
        <dbReference type="HAMAP-Rule" id="MF_00457"/>
    </source>
</evidence>
<dbReference type="NCBIfam" id="NF001911">
    <property type="entry name" value="PRK00685.1"/>
    <property type="match status" value="1"/>
</dbReference>
<keyword evidence="6" id="KW-1185">Reference proteome</keyword>
<evidence type="ECO:0000313" key="5">
    <source>
        <dbReference type="EMBL" id="WYJ89351.1"/>
    </source>
</evidence>
<evidence type="ECO:0000259" key="3">
    <source>
        <dbReference type="SMART" id="SM00849"/>
    </source>
</evidence>
<dbReference type="SMART" id="SM00849">
    <property type="entry name" value="Lactamase_B"/>
    <property type="match status" value="1"/>
</dbReference>
<dbReference type="SUPFAM" id="SSF56281">
    <property type="entry name" value="Metallo-hydrolase/oxidoreductase"/>
    <property type="match status" value="1"/>
</dbReference>
<dbReference type="InterPro" id="IPR036866">
    <property type="entry name" value="RibonucZ/Hydroxyglut_hydro"/>
</dbReference>
<dbReference type="PANTHER" id="PTHR43546">
    <property type="entry name" value="UPF0173 METAL-DEPENDENT HYDROLASE MJ1163-RELATED"/>
    <property type="match status" value="1"/>
</dbReference>
<dbReference type="RefSeq" id="WP_086348162.1">
    <property type="nucleotide sequence ID" value="NZ_CP147247.1"/>
</dbReference>
<sequence>MKLIYHGHSCIEIQLADGTNLLIDPFITGNPVSDLIAEKVKTDVILVTHGHDDHVGDTVSIAKKNEALVVGIVEIANFVEKQGISSHGMNLGGKHDFSFGRVQLVPALHSSGYDYQGETLYMGEPAGIIFQAEGKTIYHAGDTALFTDMKLLNVFYDIDMAFLPIGDNFTMGPEEAGIAAEYIQAKTVVPIHYNTFDLIRQDASAFVDRLRTGTGKVMLVGDSIEL</sequence>
<proteinExistence type="inferred from homology"/>
<gene>
    <name evidence="5" type="ORF">A5888_001071</name>
    <name evidence="4" type="ORF">A5888_001084</name>
</gene>
<dbReference type="Proteomes" id="UP000195141">
    <property type="component" value="Chromosome"/>
</dbReference>
<dbReference type="AlphaFoldDB" id="A0A242KDX1"/>
<dbReference type="Pfam" id="PF12706">
    <property type="entry name" value="Lactamase_B_2"/>
    <property type="match status" value="1"/>
</dbReference>
<reference evidence="5" key="3">
    <citation type="submission" date="2024-03" db="EMBL/GenBank/DDBJ databases">
        <title>The Genome Sequence of Enterococcus sp. DIV0242b.</title>
        <authorList>
            <consortium name="The Broad Institute Genomics Platform"/>
            <consortium name="The Broad Institute Microbial Omics Core"/>
            <consortium name="The Broad Institute Genomic Center for Infectious Diseases"/>
            <person name="Earl A."/>
            <person name="Manson A."/>
            <person name="Gilmore M."/>
            <person name="Schwartman J."/>
            <person name="Shea T."/>
            <person name="Abouelleil A."/>
            <person name="Cao P."/>
            <person name="Chapman S."/>
            <person name="Cusick C."/>
            <person name="Young S."/>
            <person name="Neafsey D."/>
            <person name="Nusbaum C."/>
            <person name="Birren B."/>
        </authorList>
    </citation>
    <scope>NUCLEOTIDE SEQUENCE</scope>
    <source>
        <strain evidence="5">9E7_DIV0242</strain>
    </source>
</reference>
<dbReference type="HAMAP" id="MF_00457">
    <property type="entry name" value="UPF0173"/>
    <property type="match status" value="1"/>
</dbReference>
<dbReference type="EMBL" id="NGMM01000001">
    <property type="protein sequence ID" value="OTP19269.1"/>
    <property type="molecule type" value="Genomic_DNA"/>
</dbReference>
<organism evidence="4">
    <name type="scientific">Candidatus Enterococcus clewellii</name>
    <dbReference type="NCBI Taxonomy" id="1834193"/>
    <lineage>
        <taxon>Bacteria</taxon>
        <taxon>Bacillati</taxon>
        <taxon>Bacillota</taxon>
        <taxon>Bacilli</taxon>
        <taxon>Lactobacillales</taxon>
        <taxon>Enterococcaceae</taxon>
        <taxon>Enterococcus</taxon>
    </lineage>
</organism>
<dbReference type="OrthoDB" id="9789133at2"/>
<reference evidence="4" key="1">
    <citation type="submission" date="2017-05" db="EMBL/GenBank/DDBJ databases">
        <title>The Genome Sequence of Enterococcus sp. 9E7_DIV0242.</title>
        <authorList>
            <consortium name="The Broad Institute Genomics Platform"/>
            <consortium name="The Broad Institute Genomic Center for Infectious Diseases"/>
            <person name="Earl A."/>
            <person name="Manson A."/>
            <person name="Schwartman J."/>
            <person name="Gilmore M."/>
            <person name="Abouelleil A."/>
            <person name="Cao P."/>
            <person name="Chapman S."/>
            <person name="Cusick C."/>
            <person name="Shea T."/>
            <person name="Young S."/>
            <person name="Neafsey D."/>
            <person name="Nusbaum C."/>
            <person name="Birren B."/>
        </authorList>
    </citation>
    <scope>NUCLEOTIDE SEQUENCE [LARGE SCALE GENOMIC DNA]</scope>
    <source>
        <strain evidence="4">9E7_DIV0242</strain>
    </source>
</reference>
<comment type="similarity">
    <text evidence="2">Belongs to the UPF0173 family.</text>
</comment>
<keyword evidence="1 2" id="KW-0378">Hydrolase</keyword>
<dbReference type="InterPro" id="IPR022877">
    <property type="entry name" value="UPF0173"/>
</dbReference>
<evidence type="ECO:0000313" key="6">
    <source>
        <dbReference type="Proteomes" id="UP000195141"/>
    </source>
</evidence>
<reference evidence="5" key="2">
    <citation type="submission" date="2017-05" db="EMBL/GenBank/DDBJ databases">
        <authorList>
            <consortium name="The Broad Institute Genomics Platform"/>
            <consortium name="The Broad Institute Genomic Center for Infectious Diseases"/>
            <person name="Earl A."/>
            <person name="Manson A."/>
            <person name="Schwartman J."/>
            <person name="Gilmore M."/>
            <person name="Abouelleil A."/>
            <person name="Cao P."/>
            <person name="Chapman S."/>
            <person name="Cusick C."/>
            <person name="Shea T."/>
            <person name="Young S."/>
            <person name="Neafsey D."/>
            <person name="Nusbaum C."/>
            <person name="Birren B."/>
        </authorList>
    </citation>
    <scope>NUCLEOTIDE SEQUENCE</scope>
    <source>
        <strain evidence="5">9E7_DIV0242</strain>
    </source>
</reference>
<dbReference type="Gene3D" id="3.60.15.10">
    <property type="entry name" value="Ribonuclease Z/Hydroxyacylglutathione hydrolase-like"/>
    <property type="match status" value="1"/>
</dbReference>